<evidence type="ECO:0000256" key="1">
    <source>
        <dbReference type="ARBA" id="ARBA00022729"/>
    </source>
</evidence>
<dbReference type="GO" id="GO:0005975">
    <property type="term" value="P:carbohydrate metabolic process"/>
    <property type="evidence" value="ECO:0007669"/>
    <property type="project" value="UniProtKB-ARBA"/>
</dbReference>
<dbReference type="Pfam" id="PF13385">
    <property type="entry name" value="Laminin_G_3"/>
    <property type="match status" value="1"/>
</dbReference>
<keyword evidence="1 4" id="KW-0732">Signal</keyword>
<geneLocation type="plasmid" evidence="6 7">
    <name>pFA4</name>
</geneLocation>
<dbReference type="SUPFAM" id="SSF49899">
    <property type="entry name" value="Concanavalin A-like lectins/glucanases"/>
    <property type="match status" value="1"/>
</dbReference>
<keyword evidence="3" id="KW-0472">Membrane</keyword>
<evidence type="ECO:0000259" key="5">
    <source>
        <dbReference type="SMART" id="SM00560"/>
    </source>
</evidence>
<evidence type="ECO:0000313" key="6">
    <source>
        <dbReference type="EMBL" id="BDD12482.1"/>
    </source>
</evidence>
<sequence>MRKALLLFALLFGIANMVCADRIINHNTYVVKKSGYLEDYWHLGSLNNYGAGLVVDVAENLKAGDKGMLAFFKKLLENKRRDPNSLMFIFFVNAKGHSETLRKGVDKYGLRIWTHRNPKGKDWPTAKEMRQVGNTLVFFSDEPSATDNLFHSLDDFVYWVPERVLSDPQRSYPDNKLMLIDQTGWEMDNSYGGTNLARTPVWQKNYVNFWKRVGKKPNFVYLRQDQSWLSGVAGSLNSMRVVSGIIHRKSAMDTLPVRWRGENLHTSGSRFSFPTHAVRDTEFSPKKNGLYFTPESVSVRPSREDTTIVFWGERMPLDYGLKVYYPMDGIWENRVDGIVLPTNCGFTRDEARGTVADFRDEVCVTLGNVEDLGITDQSFTISLWVKFFEDTYHHPILCTEKNRYLEGLQFMLRSQKPYLGFYSSDLTVDKQLKKDEWNHLVWSFDKDAEEQRLFLNGVRQASTFGHLPFMGTGKLLFGKRDDFYEPDTKLFFNGFTDDLAIWNRSLSEVDIKQLYMQSGRINTSPERHRPKEVKAETTNYYLIGSGSVACLLIAFAIFWRVRKSKNEAENEAEKIAERNVIRLFGYFQALDRDGNDVSDRFTPKLKSLFLTILLFSFKYRQGISVTELNEIFWPDLPLKKASNNRNVNIKRIKDILAEIDGVELVTANRHWRVELDSDLVFCDYKNVVALLANDKPDIDVLAKILSRGRFLPKTEIPHLDPFKSEIANKLLDLYEPVLQWKKMESDKTLEVANLILLHDPTNEQALFRKIDILRSTNRESRADKAVEMFRKEYFERYGEHYEWAEEKK</sequence>
<keyword evidence="7" id="KW-1185">Reference proteome</keyword>
<proteinExistence type="predicted"/>
<feature type="transmembrane region" description="Helical" evidence="3">
    <location>
        <begin position="540"/>
        <end position="559"/>
    </location>
</feature>
<dbReference type="PANTHER" id="PTHR35807">
    <property type="entry name" value="TRANSCRIPTIONAL REGULATOR REDD-RELATED"/>
    <property type="match status" value="1"/>
</dbReference>
<accession>A0AAU9CZW7</accession>
<dbReference type="SMART" id="SM00560">
    <property type="entry name" value="LamGL"/>
    <property type="match status" value="1"/>
</dbReference>
<feature type="domain" description="LamG-like jellyroll fold" evidence="5">
    <location>
        <begin position="377"/>
        <end position="509"/>
    </location>
</feature>
<dbReference type="AlphaFoldDB" id="A0AAU9CZW7"/>
<feature type="chain" id="PRO_5043661554" description="LamG-like jellyroll fold domain-containing protein" evidence="4">
    <location>
        <begin position="21"/>
        <end position="808"/>
    </location>
</feature>
<dbReference type="RefSeq" id="WP_338395616.1">
    <property type="nucleotide sequence ID" value="NZ_AP025318.1"/>
</dbReference>
<dbReference type="InterPro" id="IPR051677">
    <property type="entry name" value="AfsR-DnrI-RedD_regulator"/>
</dbReference>
<feature type="signal peptide" evidence="4">
    <location>
        <begin position="1"/>
        <end position="20"/>
    </location>
</feature>
<dbReference type="EMBL" id="AP025318">
    <property type="protein sequence ID" value="BDD12482.1"/>
    <property type="molecule type" value="Genomic_DNA"/>
</dbReference>
<evidence type="ECO:0000256" key="2">
    <source>
        <dbReference type="ARBA" id="ARBA00023157"/>
    </source>
</evidence>
<keyword evidence="6" id="KW-0614">Plasmid</keyword>
<dbReference type="Gene3D" id="2.60.120.200">
    <property type="match status" value="1"/>
</dbReference>
<protein>
    <recommendedName>
        <fullName evidence="5">LamG-like jellyroll fold domain-containing protein</fullName>
    </recommendedName>
</protein>
<dbReference type="GO" id="GO:0006355">
    <property type="term" value="P:regulation of DNA-templated transcription"/>
    <property type="evidence" value="ECO:0007669"/>
    <property type="project" value="TreeGrafter"/>
</dbReference>
<dbReference type="GO" id="GO:0003677">
    <property type="term" value="F:DNA binding"/>
    <property type="evidence" value="ECO:0007669"/>
    <property type="project" value="TreeGrafter"/>
</dbReference>
<evidence type="ECO:0000256" key="4">
    <source>
        <dbReference type="SAM" id="SignalP"/>
    </source>
</evidence>
<keyword evidence="3" id="KW-1133">Transmembrane helix</keyword>
<dbReference type="GO" id="GO:0004553">
    <property type="term" value="F:hydrolase activity, hydrolyzing O-glycosyl compounds"/>
    <property type="evidence" value="ECO:0007669"/>
    <property type="project" value="UniProtKB-ARBA"/>
</dbReference>
<dbReference type="InterPro" id="IPR006558">
    <property type="entry name" value="LamG-like"/>
</dbReference>
<keyword evidence="2" id="KW-1015">Disulfide bond</keyword>
<name>A0AAU9CZW7_9BACT</name>
<evidence type="ECO:0000313" key="7">
    <source>
        <dbReference type="Proteomes" id="UP001348817"/>
    </source>
</evidence>
<dbReference type="KEGG" id="fax:FUAX_49140"/>
<evidence type="ECO:0000256" key="3">
    <source>
        <dbReference type="SAM" id="Phobius"/>
    </source>
</evidence>
<dbReference type="InterPro" id="IPR013320">
    <property type="entry name" value="ConA-like_dom_sf"/>
</dbReference>
<keyword evidence="3" id="KW-0812">Transmembrane</keyword>
<dbReference type="PANTHER" id="PTHR35807:SF1">
    <property type="entry name" value="TRANSCRIPTIONAL REGULATOR REDD"/>
    <property type="match status" value="1"/>
</dbReference>
<reference evidence="6 7" key="1">
    <citation type="submission" date="2021-12" db="EMBL/GenBank/DDBJ databases">
        <title>Genome sequencing of bacteria with rrn-lacking chromosome and rrn-plasmid.</title>
        <authorList>
            <person name="Anda M."/>
            <person name="Iwasaki W."/>
        </authorList>
    </citation>
    <scope>NUCLEOTIDE SEQUENCE [LARGE SCALE GENOMIC DNA]</scope>
    <source>
        <strain evidence="6 7">DSM 100852</strain>
        <plasmid evidence="6 7">pFA4</plasmid>
    </source>
</reference>
<gene>
    <name evidence="6" type="ORF">FUAX_49140</name>
</gene>
<organism evidence="6 7">
    <name type="scientific">Fulvitalea axinellae</name>
    <dbReference type="NCBI Taxonomy" id="1182444"/>
    <lineage>
        <taxon>Bacteria</taxon>
        <taxon>Pseudomonadati</taxon>
        <taxon>Bacteroidota</taxon>
        <taxon>Cytophagia</taxon>
        <taxon>Cytophagales</taxon>
        <taxon>Persicobacteraceae</taxon>
        <taxon>Fulvitalea</taxon>
    </lineage>
</organism>
<dbReference type="Proteomes" id="UP001348817">
    <property type="component" value="Plasmid pFA4"/>
</dbReference>